<feature type="transmembrane region" description="Helical" evidence="1">
    <location>
        <begin position="42"/>
        <end position="58"/>
    </location>
</feature>
<protein>
    <submittedName>
        <fullName evidence="2">Uncharacterized protein</fullName>
    </submittedName>
</protein>
<keyword evidence="1" id="KW-0472">Membrane</keyword>
<dbReference type="EMBL" id="JABEMA010000030">
    <property type="protein sequence ID" value="NNH22273.1"/>
    <property type="molecule type" value="Genomic_DNA"/>
</dbReference>
<feature type="transmembrane region" description="Helical" evidence="1">
    <location>
        <begin position="12"/>
        <end position="30"/>
    </location>
</feature>
<evidence type="ECO:0000313" key="2">
    <source>
        <dbReference type="EMBL" id="NNH22273.1"/>
    </source>
</evidence>
<evidence type="ECO:0000313" key="3">
    <source>
        <dbReference type="Proteomes" id="UP000555552"/>
    </source>
</evidence>
<feature type="transmembrane region" description="Helical" evidence="1">
    <location>
        <begin position="116"/>
        <end position="135"/>
    </location>
</feature>
<organism evidence="2 3">
    <name type="scientific">Pseudokineococcus marinus</name>
    <dbReference type="NCBI Taxonomy" id="351215"/>
    <lineage>
        <taxon>Bacteria</taxon>
        <taxon>Bacillati</taxon>
        <taxon>Actinomycetota</taxon>
        <taxon>Actinomycetes</taxon>
        <taxon>Kineosporiales</taxon>
        <taxon>Kineosporiaceae</taxon>
        <taxon>Pseudokineococcus</taxon>
    </lineage>
</organism>
<keyword evidence="3" id="KW-1185">Reference proteome</keyword>
<comment type="caution">
    <text evidence="2">The sequence shown here is derived from an EMBL/GenBank/DDBJ whole genome shotgun (WGS) entry which is preliminary data.</text>
</comment>
<keyword evidence="1" id="KW-0812">Transmembrane</keyword>
<evidence type="ECO:0000256" key="1">
    <source>
        <dbReference type="SAM" id="Phobius"/>
    </source>
</evidence>
<gene>
    <name evidence="2" type="ORF">HLB09_04065</name>
</gene>
<dbReference type="AlphaFoldDB" id="A0A849BLS6"/>
<sequence>MSTDLRTARRRYLVVLPVALALVVAVGLLLRDRAPGGMGDGFLVGGGLALVACAAMAWRTTRGPGRATTFERGWTQTGDERDDAVLTRALAVLGLASLPLTGVAGVALGLGARPEVVVTLLLAAEAAVLVAAFVVHDRQG</sequence>
<dbReference type="Proteomes" id="UP000555552">
    <property type="component" value="Unassembled WGS sequence"/>
</dbReference>
<feature type="transmembrane region" description="Helical" evidence="1">
    <location>
        <begin position="89"/>
        <end position="110"/>
    </location>
</feature>
<keyword evidence="1" id="KW-1133">Transmembrane helix</keyword>
<accession>A0A849BLS6</accession>
<proteinExistence type="predicted"/>
<dbReference type="RefSeq" id="WP_171202125.1">
    <property type="nucleotide sequence ID" value="NZ_BAAANP010000002.1"/>
</dbReference>
<name>A0A849BLS6_9ACTN</name>
<reference evidence="2 3" key="1">
    <citation type="submission" date="2020-05" db="EMBL/GenBank/DDBJ databases">
        <title>MicrobeNet Type strains.</title>
        <authorList>
            <person name="Nicholson A.C."/>
        </authorList>
    </citation>
    <scope>NUCLEOTIDE SEQUENCE [LARGE SCALE GENOMIC DNA]</scope>
    <source>
        <strain evidence="2 3">JCM 14547</strain>
    </source>
</reference>